<feature type="region of interest" description="Disordered" evidence="1">
    <location>
        <begin position="1"/>
        <end position="20"/>
    </location>
</feature>
<protein>
    <submittedName>
        <fullName evidence="2">Unannotated protein</fullName>
    </submittedName>
</protein>
<evidence type="ECO:0000313" key="2">
    <source>
        <dbReference type="EMBL" id="CAB4977978.1"/>
    </source>
</evidence>
<organism evidence="2">
    <name type="scientific">freshwater metagenome</name>
    <dbReference type="NCBI Taxonomy" id="449393"/>
    <lineage>
        <taxon>unclassified sequences</taxon>
        <taxon>metagenomes</taxon>
        <taxon>ecological metagenomes</taxon>
    </lineage>
</organism>
<dbReference type="AlphaFoldDB" id="A0A6J7MD01"/>
<name>A0A6J7MD01_9ZZZZ</name>
<dbReference type="EMBL" id="CAFBON010000022">
    <property type="protein sequence ID" value="CAB4977978.1"/>
    <property type="molecule type" value="Genomic_DNA"/>
</dbReference>
<feature type="compositionally biased region" description="Basic and acidic residues" evidence="1">
    <location>
        <begin position="50"/>
        <end position="62"/>
    </location>
</feature>
<proteinExistence type="predicted"/>
<accession>A0A6J7MD01</accession>
<reference evidence="2" key="1">
    <citation type="submission" date="2020-05" db="EMBL/GenBank/DDBJ databases">
        <authorList>
            <person name="Chiriac C."/>
            <person name="Salcher M."/>
            <person name="Ghai R."/>
            <person name="Kavagutti S V."/>
        </authorList>
    </citation>
    <scope>NUCLEOTIDE SEQUENCE</scope>
</reference>
<sequence>MVPERLQVVRDPSGATRTSTSLMTSARVYVSDAGPTESLQPAGSGCEADGVNHDDGTGWRIV</sequence>
<evidence type="ECO:0000256" key="1">
    <source>
        <dbReference type="SAM" id="MobiDB-lite"/>
    </source>
</evidence>
<feature type="region of interest" description="Disordered" evidence="1">
    <location>
        <begin position="34"/>
        <end position="62"/>
    </location>
</feature>
<gene>
    <name evidence="2" type="ORF">UFOPK3954_00357</name>
</gene>